<evidence type="ECO:0000313" key="2">
    <source>
        <dbReference type="Proteomes" id="UP000035763"/>
    </source>
</evidence>
<protein>
    <submittedName>
        <fullName evidence="1">Uncharacterized protein</fullName>
    </submittedName>
</protein>
<name>W6JSS3_9MICO</name>
<keyword evidence="2" id="KW-1185">Reference proteome</keyword>
<dbReference type="AlphaFoldDB" id="W6JSS3"/>
<reference evidence="1 2" key="1">
    <citation type="journal article" date="2013" name="ISME J.">
        <title>A metabolic model for members of the genus Tetrasphaera involved in enhanced biological phosphorus removal.</title>
        <authorList>
            <person name="Kristiansen R."/>
            <person name="Nguyen H.T.T."/>
            <person name="Saunders A.M."/>
            <person name="Nielsen J.L."/>
            <person name="Wimmer R."/>
            <person name="Le V.Q."/>
            <person name="McIlroy S.J."/>
            <person name="Petrovski S."/>
            <person name="Seviour R.J."/>
            <person name="Calteau A."/>
            <person name="Nielsen K.L."/>
            <person name="Nielsen P.H."/>
        </authorList>
    </citation>
    <scope>NUCLEOTIDE SEQUENCE [LARGE SCALE GENOMIC DNA]</scope>
    <source>
        <strain evidence="1 2">Ben110</strain>
    </source>
</reference>
<proteinExistence type="predicted"/>
<sequence>MSYAVLLVVSAVSILTQKVKVAVVAEAGIVTDWDAFSLTVRPLPPSHSFQLSNS</sequence>
<dbReference type="EMBL" id="CAJA01000007">
    <property type="protein sequence ID" value="CCH71682.1"/>
    <property type="molecule type" value="Genomic_DNA"/>
</dbReference>
<evidence type="ECO:0000313" key="1">
    <source>
        <dbReference type="EMBL" id="CCH71682.1"/>
    </source>
</evidence>
<comment type="caution">
    <text evidence="1">The sequence shown here is derived from an EMBL/GenBank/DDBJ whole genome shotgun (WGS) entry which is preliminary data.</text>
</comment>
<organism evidence="1 2">
    <name type="scientific">Nostocoides australiense Ben110</name>
    <dbReference type="NCBI Taxonomy" id="1193182"/>
    <lineage>
        <taxon>Bacteria</taxon>
        <taxon>Bacillati</taxon>
        <taxon>Actinomycetota</taxon>
        <taxon>Actinomycetes</taxon>
        <taxon>Micrococcales</taxon>
        <taxon>Intrasporangiaceae</taxon>
        <taxon>Nostocoides</taxon>
    </lineage>
</organism>
<accession>W6JSS3</accession>
<dbReference type="Proteomes" id="UP000035763">
    <property type="component" value="Unassembled WGS sequence"/>
</dbReference>
<gene>
    <name evidence="1" type="ORF">BN11_1040008</name>
</gene>